<evidence type="ECO:0000313" key="1">
    <source>
        <dbReference type="EMBL" id="SCZ22588.1"/>
    </source>
</evidence>
<gene>
    <name evidence="1" type="ORF">SAMN03080610_00433</name>
</gene>
<name>A0A1G5MDM8_AFIMA</name>
<reference evidence="1 2" key="1">
    <citation type="submission" date="2016-10" db="EMBL/GenBank/DDBJ databases">
        <authorList>
            <person name="de Groot N.N."/>
        </authorList>
    </citation>
    <scope>NUCLEOTIDE SEQUENCE [LARGE SCALE GENOMIC DNA]</scope>
    <source>
        <strain evidence="1 2">DSM 2698</strain>
    </source>
</reference>
<dbReference type="GO" id="GO:0032259">
    <property type="term" value="P:methylation"/>
    <property type="evidence" value="ECO:0007669"/>
    <property type="project" value="UniProtKB-KW"/>
</dbReference>
<dbReference type="STRING" id="1120955.SAMN03080610_00433"/>
<sequence length="217" mass="24635">MAEKRAQSCPVCRGGDVELFLTVNGRDYWRCSTCAARYLDPAQRPSPAEEREHYLTHENDEDDPGYRLWLSRLTRPLLERLSPGAKGLDYGCGPGPALAKMFEEAGHHMAVYDPIFAPDPGPLSERYDVITCTETAEHFHDPSAEFDRLAELLKPGGLLGVMTIFQTDDARFANWRYRRDPTHVVFYRADTFRLIAARRGLTCEIAEKDVVLMQKGR</sequence>
<dbReference type="EMBL" id="FMVW01000001">
    <property type="protein sequence ID" value="SCZ22588.1"/>
    <property type="molecule type" value="Genomic_DNA"/>
</dbReference>
<dbReference type="Gene3D" id="3.40.50.150">
    <property type="entry name" value="Vaccinia Virus protein VP39"/>
    <property type="match status" value="1"/>
</dbReference>
<protein>
    <submittedName>
        <fullName evidence="1">Methyltransferase domain-containing protein</fullName>
    </submittedName>
</protein>
<proteinExistence type="predicted"/>
<organism evidence="1 2">
    <name type="scientific">Afifella marina DSM 2698</name>
    <dbReference type="NCBI Taxonomy" id="1120955"/>
    <lineage>
        <taxon>Bacteria</taxon>
        <taxon>Pseudomonadati</taxon>
        <taxon>Pseudomonadota</taxon>
        <taxon>Alphaproteobacteria</taxon>
        <taxon>Hyphomicrobiales</taxon>
        <taxon>Afifellaceae</taxon>
        <taxon>Afifella</taxon>
    </lineage>
</organism>
<keyword evidence="1" id="KW-0489">Methyltransferase</keyword>
<evidence type="ECO:0000313" key="2">
    <source>
        <dbReference type="Proteomes" id="UP000199347"/>
    </source>
</evidence>
<dbReference type="RefSeq" id="WP_092809236.1">
    <property type="nucleotide sequence ID" value="NZ_FMVW01000001.1"/>
</dbReference>
<keyword evidence="1" id="KW-0808">Transferase</keyword>
<dbReference type="Proteomes" id="UP000199347">
    <property type="component" value="Unassembled WGS sequence"/>
</dbReference>
<dbReference type="GO" id="GO:0008168">
    <property type="term" value="F:methyltransferase activity"/>
    <property type="evidence" value="ECO:0007669"/>
    <property type="project" value="UniProtKB-KW"/>
</dbReference>
<dbReference type="Pfam" id="PF13489">
    <property type="entry name" value="Methyltransf_23"/>
    <property type="match status" value="1"/>
</dbReference>
<dbReference type="SUPFAM" id="SSF53335">
    <property type="entry name" value="S-adenosyl-L-methionine-dependent methyltransferases"/>
    <property type="match status" value="1"/>
</dbReference>
<dbReference type="AlphaFoldDB" id="A0A1G5MDM8"/>
<accession>A0A1G5MDM8</accession>
<dbReference type="InterPro" id="IPR029063">
    <property type="entry name" value="SAM-dependent_MTases_sf"/>
</dbReference>
<keyword evidence="2" id="KW-1185">Reference proteome</keyword>
<dbReference type="OrthoDB" id="9791944at2"/>